<proteinExistence type="predicted"/>
<evidence type="ECO:0000313" key="2">
    <source>
        <dbReference type="Proteomes" id="UP000308652"/>
    </source>
</evidence>
<keyword evidence="2" id="KW-1185">Reference proteome</keyword>
<name>A0A5C3LXP0_9AGAR</name>
<dbReference type="Proteomes" id="UP000308652">
    <property type="component" value="Unassembled WGS sequence"/>
</dbReference>
<sequence length="188" mass="21369">MDGVVVPTDTMGFDVSLDLKLWLDIANIPAYHSFRSLYGIESLNELINAEKARILQIKKDQEHKVETAVAEEVLVTEAPSVLLFDPPPASPIARQRVPENVTESSDLNCPFAPNDGPREYFNVTSVKYIDRKLHYGDDHTLKAIYTIRRMFALDGTNYFEPKYRCSTYQELRSYGGEDELKYASANQD</sequence>
<evidence type="ECO:0000313" key="1">
    <source>
        <dbReference type="EMBL" id="TFK37317.1"/>
    </source>
</evidence>
<organism evidence="1 2">
    <name type="scientific">Crucibulum laeve</name>
    <dbReference type="NCBI Taxonomy" id="68775"/>
    <lineage>
        <taxon>Eukaryota</taxon>
        <taxon>Fungi</taxon>
        <taxon>Dikarya</taxon>
        <taxon>Basidiomycota</taxon>
        <taxon>Agaricomycotina</taxon>
        <taxon>Agaricomycetes</taxon>
        <taxon>Agaricomycetidae</taxon>
        <taxon>Agaricales</taxon>
        <taxon>Agaricineae</taxon>
        <taxon>Nidulariaceae</taxon>
        <taxon>Crucibulum</taxon>
    </lineage>
</organism>
<dbReference type="EMBL" id="ML213608">
    <property type="protein sequence ID" value="TFK37317.1"/>
    <property type="molecule type" value="Genomic_DNA"/>
</dbReference>
<protein>
    <submittedName>
        <fullName evidence="1">Uncharacterized protein</fullName>
    </submittedName>
</protein>
<dbReference type="AlphaFoldDB" id="A0A5C3LXP0"/>
<accession>A0A5C3LXP0</accession>
<gene>
    <name evidence="1" type="ORF">BDQ12DRAFT_685164</name>
</gene>
<reference evidence="1 2" key="1">
    <citation type="journal article" date="2019" name="Nat. Ecol. Evol.">
        <title>Megaphylogeny resolves global patterns of mushroom evolution.</title>
        <authorList>
            <person name="Varga T."/>
            <person name="Krizsan K."/>
            <person name="Foldi C."/>
            <person name="Dima B."/>
            <person name="Sanchez-Garcia M."/>
            <person name="Sanchez-Ramirez S."/>
            <person name="Szollosi G.J."/>
            <person name="Szarkandi J.G."/>
            <person name="Papp V."/>
            <person name="Albert L."/>
            <person name="Andreopoulos W."/>
            <person name="Angelini C."/>
            <person name="Antonin V."/>
            <person name="Barry K.W."/>
            <person name="Bougher N.L."/>
            <person name="Buchanan P."/>
            <person name="Buyck B."/>
            <person name="Bense V."/>
            <person name="Catcheside P."/>
            <person name="Chovatia M."/>
            <person name="Cooper J."/>
            <person name="Damon W."/>
            <person name="Desjardin D."/>
            <person name="Finy P."/>
            <person name="Geml J."/>
            <person name="Haridas S."/>
            <person name="Hughes K."/>
            <person name="Justo A."/>
            <person name="Karasinski D."/>
            <person name="Kautmanova I."/>
            <person name="Kiss B."/>
            <person name="Kocsube S."/>
            <person name="Kotiranta H."/>
            <person name="LaButti K.M."/>
            <person name="Lechner B.E."/>
            <person name="Liimatainen K."/>
            <person name="Lipzen A."/>
            <person name="Lukacs Z."/>
            <person name="Mihaltcheva S."/>
            <person name="Morgado L.N."/>
            <person name="Niskanen T."/>
            <person name="Noordeloos M.E."/>
            <person name="Ohm R.A."/>
            <person name="Ortiz-Santana B."/>
            <person name="Ovrebo C."/>
            <person name="Racz N."/>
            <person name="Riley R."/>
            <person name="Savchenko A."/>
            <person name="Shiryaev A."/>
            <person name="Soop K."/>
            <person name="Spirin V."/>
            <person name="Szebenyi C."/>
            <person name="Tomsovsky M."/>
            <person name="Tulloss R.E."/>
            <person name="Uehling J."/>
            <person name="Grigoriev I.V."/>
            <person name="Vagvolgyi C."/>
            <person name="Papp T."/>
            <person name="Martin F.M."/>
            <person name="Miettinen O."/>
            <person name="Hibbett D.S."/>
            <person name="Nagy L.G."/>
        </authorList>
    </citation>
    <scope>NUCLEOTIDE SEQUENCE [LARGE SCALE GENOMIC DNA]</scope>
    <source>
        <strain evidence="1 2">CBS 166.37</strain>
    </source>
</reference>